<dbReference type="AlphaFoldDB" id="A0A0L9UT75"/>
<keyword evidence="1" id="KW-0812">Transmembrane</keyword>
<name>A0A0L9UT75_PHAAN</name>
<proteinExistence type="predicted"/>
<evidence type="ECO:0000313" key="2">
    <source>
        <dbReference type="EMBL" id="KOM45787.1"/>
    </source>
</evidence>
<feature type="transmembrane region" description="Helical" evidence="1">
    <location>
        <begin position="172"/>
        <end position="197"/>
    </location>
</feature>
<gene>
    <name evidence="2" type="ORF">LR48_Vigan06g109300</name>
</gene>
<accession>A0A0L9UT75</accession>
<dbReference type="EMBL" id="CM003376">
    <property type="protein sequence ID" value="KOM45787.1"/>
    <property type="molecule type" value="Genomic_DNA"/>
</dbReference>
<keyword evidence="1" id="KW-1133">Transmembrane helix</keyword>
<organism evidence="2 3">
    <name type="scientific">Phaseolus angularis</name>
    <name type="common">Azuki bean</name>
    <name type="synonym">Vigna angularis</name>
    <dbReference type="NCBI Taxonomy" id="3914"/>
    <lineage>
        <taxon>Eukaryota</taxon>
        <taxon>Viridiplantae</taxon>
        <taxon>Streptophyta</taxon>
        <taxon>Embryophyta</taxon>
        <taxon>Tracheophyta</taxon>
        <taxon>Spermatophyta</taxon>
        <taxon>Magnoliopsida</taxon>
        <taxon>eudicotyledons</taxon>
        <taxon>Gunneridae</taxon>
        <taxon>Pentapetalae</taxon>
        <taxon>rosids</taxon>
        <taxon>fabids</taxon>
        <taxon>Fabales</taxon>
        <taxon>Fabaceae</taxon>
        <taxon>Papilionoideae</taxon>
        <taxon>50 kb inversion clade</taxon>
        <taxon>NPAAA clade</taxon>
        <taxon>indigoferoid/millettioid clade</taxon>
        <taxon>Phaseoleae</taxon>
        <taxon>Vigna</taxon>
    </lineage>
</organism>
<dbReference type="Gramene" id="KOM45787">
    <property type="protein sequence ID" value="KOM45787"/>
    <property type="gene ID" value="LR48_Vigan06g109300"/>
</dbReference>
<dbReference type="Proteomes" id="UP000053144">
    <property type="component" value="Chromosome 6"/>
</dbReference>
<evidence type="ECO:0000256" key="1">
    <source>
        <dbReference type="SAM" id="Phobius"/>
    </source>
</evidence>
<sequence length="221" mass="24233">MSGPLCRTSDVSIDVWAPMSDDNDLTGTWTQLLWTKVGLPCTDLLKLRPSNILCNKQLDSWECGYYVMSRIKIIIRVVITDDTTRNVGFSGGILPAAYEPSKPFLFAPPKRHLPLLSNENTKPQDLIFLSSAQISNPSLPKLPKCLSRGCPEPSIRRWRSISGHAKAFSRRAVVVGGWCFAVCVGGFVVFSAGWWVVVVGVCGGGESSGWLDDDVGVKWTC</sequence>
<keyword evidence="1" id="KW-0472">Membrane</keyword>
<evidence type="ECO:0000313" key="3">
    <source>
        <dbReference type="Proteomes" id="UP000053144"/>
    </source>
</evidence>
<reference evidence="3" key="1">
    <citation type="journal article" date="2015" name="Proc. Natl. Acad. Sci. U.S.A.">
        <title>Genome sequencing of adzuki bean (Vigna angularis) provides insight into high starch and low fat accumulation and domestication.</title>
        <authorList>
            <person name="Yang K."/>
            <person name="Tian Z."/>
            <person name="Chen C."/>
            <person name="Luo L."/>
            <person name="Zhao B."/>
            <person name="Wang Z."/>
            <person name="Yu L."/>
            <person name="Li Y."/>
            <person name="Sun Y."/>
            <person name="Li W."/>
            <person name="Chen Y."/>
            <person name="Li Y."/>
            <person name="Zhang Y."/>
            <person name="Ai D."/>
            <person name="Zhao J."/>
            <person name="Shang C."/>
            <person name="Ma Y."/>
            <person name="Wu B."/>
            <person name="Wang M."/>
            <person name="Gao L."/>
            <person name="Sun D."/>
            <person name="Zhang P."/>
            <person name="Guo F."/>
            <person name="Wang W."/>
            <person name="Li Y."/>
            <person name="Wang J."/>
            <person name="Varshney R.K."/>
            <person name="Wang J."/>
            <person name="Ling H.Q."/>
            <person name="Wan P."/>
        </authorList>
    </citation>
    <scope>NUCLEOTIDE SEQUENCE</scope>
    <source>
        <strain evidence="3">cv. Jingnong 6</strain>
    </source>
</reference>
<protein>
    <submittedName>
        <fullName evidence="2">Uncharacterized protein</fullName>
    </submittedName>
</protein>